<evidence type="ECO:0000313" key="1">
    <source>
        <dbReference type="EMBL" id="QKJ20026.1"/>
    </source>
</evidence>
<dbReference type="Gene3D" id="3.40.50.2000">
    <property type="entry name" value="Glycogen Phosphorylase B"/>
    <property type="match status" value="1"/>
</dbReference>
<dbReference type="SUPFAM" id="SSF53756">
    <property type="entry name" value="UDP-Glycosyltransferase/glycogen phosphorylase"/>
    <property type="match status" value="1"/>
</dbReference>
<protein>
    <recommendedName>
        <fullName evidence="3">Glycosyltransferase</fullName>
    </recommendedName>
</protein>
<evidence type="ECO:0008006" key="3">
    <source>
        <dbReference type="Google" id="ProtNLM"/>
    </source>
</evidence>
<evidence type="ECO:0000313" key="2">
    <source>
        <dbReference type="Proteomes" id="UP000502498"/>
    </source>
</evidence>
<gene>
    <name evidence="1" type="ORF">HQM25_12115</name>
</gene>
<name>A0A7D4U8H6_9MICO</name>
<dbReference type="EMBL" id="CP054038">
    <property type="protein sequence ID" value="QKJ20026.1"/>
    <property type="molecule type" value="Genomic_DNA"/>
</dbReference>
<proteinExistence type="predicted"/>
<sequence>MIGRLRSALAHSPAGRAVHGLLRDVPERWREGTTRVGAAPRRLLIAPVNSAGQGYAWARAAETIPAVAAANYAYRDPGDVFGFPADHRTPTGVFVRNRTWQRAQRRAVLRRFTHVVIESGRPILGPSPGTVEQVGMLREAGVEVALLFHGSDIRMPSRHAEREPRSPFIDARYPETDRLEEIATRNHALIAATAAPVFVSTLDLLDDVPHATWLPVVIDVDAWRDAGAAPPLERERPIVVHAPSNAGLKGSELIADTMRRLHEEGLVDYREVRGVPAADMPGVYGGADIVLDQFSLGIYGVAAAEAMAAGRLVISHVGDTTRRNAHERTGRRLPILEARADDLEAVLRRAVAARAEHAALAAEGPSYAAAVHDGAMAADALRGFLGGASQGARRPGMGQ</sequence>
<dbReference type="RefSeq" id="WP_172990462.1">
    <property type="nucleotide sequence ID" value="NZ_CP054038.1"/>
</dbReference>
<accession>A0A7D4U8H6</accession>
<dbReference type="AlphaFoldDB" id="A0A7D4U8H6"/>
<reference evidence="1 2" key="1">
    <citation type="submission" date="2020-05" db="EMBL/GenBank/DDBJ databases">
        <title>Strain PA2F3 complete genome.</title>
        <authorList>
            <person name="Kim Y.-S."/>
            <person name="Kim S.-J."/>
            <person name="Jung H.-k."/>
            <person name="Kim S.-E."/>
            <person name="Kim K.-H."/>
        </authorList>
    </citation>
    <scope>NUCLEOTIDE SEQUENCE [LARGE SCALE GENOMIC DNA]</scope>
    <source>
        <strain evidence="1 2">PA2F3</strain>
    </source>
</reference>
<dbReference type="Proteomes" id="UP000502498">
    <property type="component" value="Chromosome"/>
</dbReference>
<organism evidence="1 2">
    <name type="scientific">Microbacterium hominis</name>
    <dbReference type="NCBI Taxonomy" id="162426"/>
    <lineage>
        <taxon>Bacteria</taxon>
        <taxon>Bacillati</taxon>
        <taxon>Actinomycetota</taxon>
        <taxon>Actinomycetes</taxon>
        <taxon>Micrococcales</taxon>
        <taxon>Microbacteriaceae</taxon>
        <taxon>Microbacterium</taxon>
    </lineage>
</organism>